<sequence>MGLRSLVIDAWGWLNYKPVMTDPRGPGWRAFPEPAATWLPEEDLRRLAAYKLLAAYDSNQAGQLAAASGDNAAVERRELGDTARLVDAALGYLLGPEQHVVVPGAEHADQAARLADATGDNRVVRQYLGLPAAGPDIPKVPLVSPASLQTRFSTKGVGSGEEV</sequence>
<gene>
    <name evidence="1" type="ORF">FHR34_006294</name>
</gene>
<keyword evidence="2" id="KW-1185">Reference proteome</keyword>
<evidence type="ECO:0000313" key="2">
    <source>
        <dbReference type="Proteomes" id="UP000540506"/>
    </source>
</evidence>
<dbReference type="Proteomes" id="UP000540506">
    <property type="component" value="Unassembled WGS sequence"/>
</dbReference>
<proteinExistence type="predicted"/>
<accession>A0A7W7VY90</accession>
<evidence type="ECO:0000313" key="1">
    <source>
        <dbReference type="EMBL" id="MBB4927301.1"/>
    </source>
</evidence>
<name>A0A7W7VY90_KITKI</name>
<protein>
    <submittedName>
        <fullName evidence="1">Uncharacterized protein</fullName>
    </submittedName>
</protein>
<dbReference type="RefSeq" id="WP_184941444.1">
    <property type="nucleotide sequence ID" value="NZ_JACHJV010000001.1"/>
</dbReference>
<comment type="caution">
    <text evidence="1">The sequence shown here is derived from an EMBL/GenBank/DDBJ whole genome shotgun (WGS) entry which is preliminary data.</text>
</comment>
<dbReference type="EMBL" id="JACHJV010000001">
    <property type="protein sequence ID" value="MBB4927301.1"/>
    <property type="molecule type" value="Genomic_DNA"/>
</dbReference>
<reference evidence="1 2" key="1">
    <citation type="submission" date="2020-08" db="EMBL/GenBank/DDBJ databases">
        <title>Sequencing the genomes of 1000 actinobacteria strains.</title>
        <authorList>
            <person name="Klenk H.-P."/>
        </authorList>
    </citation>
    <scope>NUCLEOTIDE SEQUENCE [LARGE SCALE GENOMIC DNA]</scope>
    <source>
        <strain evidence="1 2">DSM 41654</strain>
    </source>
</reference>
<dbReference type="AlphaFoldDB" id="A0A7W7VY90"/>
<organism evidence="1 2">
    <name type="scientific">Kitasatospora kifunensis</name>
    <name type="common">Streptomyces kifunensis</name>
    <dbReference type="NCBI Taxonomy" id="58351"/>
    <lineage>
        <taxon>Bacteria</taxon>
        <taxon>Bacillati</taxon>
        <taxon>Actinomycetota</taxon>
        <taxon>Actinomycetes</taxon>
        <taxon>Kitasatosporales</taxon>
        <taxon>Streptomycetaceae</taxon>
        <taxon>Kitasatospora</taxon>
    </lineage>
</organism>